<feature type="region of interest" description="Disordered" evidence="7">
    <location>
        <begin position="1"/>
        <end position="150"/>
    </location>
</feature>
<comment type="subcellular location">
    <subcellularLocation>
        <location evidence="1 6">Nucleus</location>
    </subcellularLocation>
</comment>
<dbReference type="EMBL" id="LUGG01000004">
    <property type="protein sequence ID" value="OBZ75315.1"/>
    <property type="molecule type" value="Genomic_DNA"/>
</dbReference>
<dbReference type="GO" id="GO:0000076">
    <property type="term" value="P:DNA replication checkpoint signaling"/>
    <property type="evidence" value="ECO:0007669"/>
    <property type="project" value="UniProtKB-UniRule"/>
</dbReference>
<evidence type="ECO:0000256" key="5">
    <source>
        <dbReference type="ARBA" id="ARBA00023306"/>
    </source>
</evidence>
<comment type="similarity">
    <text evidence="2 6">Belongs to the CSM3 family.</text>
</comment>
<keyword evidence="10" id="KW-1185">Reference proteome</keyword>
<dbReference type="PANTHER" id="PTHR13220:SF11">
    <property type="entry name" value="TIMELESS-INTERACTING PROTEIN"/>
    <property type="match status" value="1"/>
</dbReference>
<feature type="region of interest" description="Disordered" evidence="7">
    <location>
        <begin position="343"/>
        <end position="387"/>
    </location>
</feature>
<dbReference type="PANTHER" id="PTHR13220">
    <property type="entry name" value="TIMELESS INTERACTING-RELATED"/>
    <property type="match status" value="1"/>
</dbReference>
<feature type="compositionally biased region" description="Low complexity" evidence="7">
    <location>
        <begin position="265"/>
        <end position="291"/>
    </location>
</feature>
<reference evidence="9 10" key="1">
    <citation type="submission" date="2016-03" db="EMBL/GenBank/DDBJ databases">
        <title>Whole genome sequencing of Grifola frondosa 9006-11.</title>
        <authorList>
            <person name="Min B."/>
            <person name="Park H."/>
            <person name="Kim J.-G."/>
            <person name="Cho H."/>
            <person name="Oh Y.-L."/>
            <person name="Kong W.-S."/>
            <person name="Choi I.-G."/>
        </authorList>
    </citation>
    <scope>NUCLEOTIDE SEQUENCE [LARGE SCALE GENOMIC DNA]</scope>
    <source>
        <strain evidence="9 10">9006-11</strain>
    </source>
</reference>
<dbReference type="Proteomes" id="UP000092993">
    <property type="component" value="Unassembled WGS sequence"/>
</dbReference>
<evidence type="ECO:0000313" key="10">
    <source>
        <dbReference type="Proteomes" id="UP000092993"/>
    </source>
</evidence>
<evidence type="ECO:0000256" key="1">
    <source>
        <dbReference type="ARBA" id="ARBA00004123"/>
    </source>
</evidence>
<dbReference type="Pfam" id="PF07962">
    <property type="entry name" value="Swi3"/>
    <property type="match status" value="1"/>
</dbReference>
<keyword evidence="4 6" id="KW-0539">Nucleus</keyword>
<keyword evidence="5 6" id="KW-0131">Cell cycle</keyword>
<dbReference type="InterPro" id="IPR012923">
    <property type="entry name" value="Csm3"/>
</dbReference>
<dbReference type="InterPro" id="IPR040038">
    <property type="entry name" value="TIPIN/Csm3/Swi3"/>
</dbReference>
<accession>A0A1C7MEH5</accession>
<dbReference type="GO" id="GO:0006974">
    <property type="term" value="P:DNA damage response"/>
    <property type="evidence" value="ECO:0007669"/>
    <property type="project" value="UniProtKB-KW"/>
</dbReference>
<keyword evidence="3 6" id="KW-0227">DNA damage</keyword>
<comment type="caution">
    <text evidence="9">The sequence shown here is derived from an EMBL/GenBank/DDBJ whole genome shotgun (WGS) entry which is preliminary data.</text>
</comment>
<protein>
    <recommendedName>
        <fullName evidence="6">Chromosome segregation in meiosis protein</fullName>
    </recommendedName>
</protein>
<dbReference type="OMA" id="FIYESWA"/>
<feature type="domain" description="Chromosome segregation in meiosis protein 3" evidence="8">
    <location>
        <begin position="155"/>
        <end position="235"/>
    </location>
</feature>
<evidence type="ECO:0000313" key="9">
    <source>
        <dbReference type="EMBL" id="OBZ75315.1"/>
    </source>
</evidence>
<dbReference type="GO" id="GO:0031298">
    <property type="term" value="C:replication fork protection complex"/>
    <property type="evidence" value="ECO:0007669"/>
    <property type="project" value="TreeGrafter"/>
</dbReference>
<comment type="function">
    <text evidence="6">Plays an important role in the control of DNA replication and the maintenance of replication fork stability.</text>
</comment>
<feature type="region of interest" description="Disordered" evidence="7">
    <location>
        <begin position="242"/>
        <end position="293"/>
    </location>
</feature>
<evidence type="ECO:0000256" key="4">
    <source>
        <dbReference type="ARBA" id="ARBA00023242"/>
    </source>
</evidence>
<evidence type="ECO:0000256" key="7">
    <source>
        <dbReference type="SAM" id="MobiDB-lite"/>
    </source>
</evidence>
<dbReference type="AlphaFoldDB" id="A0A1C7MEH5"/>
<gene>
    <name evidence="9" type="primary">csm3</name>
    <name evidence="9" type="ORF">A0H81_04339</name>
</gene>
<dbReference type="STRING" id="5627.A0A1C7MEH5"/>
<dbReference type="GO" id="GO:0043111">
    <property type="term" value="P:replication fork arrest"/>
    <property type="evidence" value="ECO:0007669"/>
    <property type="project" value="TreeGrafter"/>
</dbReference>
<dbReference type="GO" id="GO:0031297">
    <property type="term" value="P:replication fork processing"/>
    <property type="evidence" value="ECO:0007669"/>
    <property type="project" value="UniProtKB-UniRule"/>
</dbReference>
<feature type="compositionally biased region" description="Polar residues" evidence="7">
    <location>
        <begin position="352"/>
        <end position="366"/>
    </location>
</feature>
<dbReference type="GO" id="GO:0003677">
    <property type="term" value="F:DNA binding"/>
    <property type="evidence" value="ECO:0007669"/>
    <property type="project" value="TreeGrafter"/>
</dbReference>
<feature type="compositionally biased region" description="Basic and acidic residues" evidence="7">
    <location>
        <begin position="141"/>
        <end position="150"/>
    </location>
</feature>
<evidence type="ECO:0000256" key="2">
    <source>
        <dbReference type="ARBA" id="ARBA00006075"/>
    </source>
</evidence>
<feature type="compositionally biased region" description="Basic and acidic residues" evidence="7">
    <location>
        <begin position="378"/>
        <end position="387"/>
    </location>
</feature>
<sequence length="402" mass="44766">MASAALEDIWDAPVSQSPPRTTPSRSSPERDTRGSPHTPKRPRSTLFLASDSDEDVPKRPTQRAKRPPPPRPDIDALFADLDDDPDSAFQDIAPSLDVDELRRQAERALPPTRHAILPSSSPSRDVDDDKTGGRAKGGPKNAKDGVKERKKIARLDEARLLGPDGFPALVKQAKEFRPKGKGHEASDLNRLLQVYQFWSHKMYPKTHFQDTVQRVEKLCHSKRMHVALSVWRDEAKGLVNGRRPEDAIDLTSDSEQSDNEREKQPQQSAAPSDQQDPSSSRAPSIPPSSASEYTSADIFDDFNIDAMIQEDQQQYSAARPKPVQSAVVADVAVDEDAAMWDELMGDLPDDPVSSSRAAQNHGASAQTHDDDEEIVGCDQRDGSRRRDDKRWCALYRTLRSQR</sequence>
<dbReference type="OrthoDB" id="437078at2759"/>
<proteinExistence type="inferred from homology"/>
<organism evidence="9 10">
    <name type="scientific">Grifola frondosa</name>
    <name type="common">Maitake</name>
    <name type="synonym">Polyporus frondosus</name>
    <dbReference type="NCBI Taxonomy" id="5627"/>
    <lineage>
        <taxon>Eukaryota</taxon>
        <taxon>Fungi</taxon>
        <taxon>Dikarya</taxon>
        <taxon>Basidiomycota</taxon>
        <taxon>Agaricomycotina</taxon>
        <taxon>Agaricomycetes</taxon>
        <taxon>Polyporales</taxon>
        <taxon>Grifolaceae</taxon>
        <taxon>Grifola</taxon>
    </lineage>
</organism>
<evidence type="ECO:0000256" key="3">
    <source>
        <dbReference type="ARBA" id="ARBA00022763"/>
    </source>
</evidence>
<feature type="compositionally biased region" description="Low complexity" evidence="7">
    <location>
        <begin position="17"/>
        <end position="26"/>
    </location>
</feature>
<name>A0A1C7MEH5_GRIFR</name>
<evidence type="ECO:0000259" key="8">
    <source>
        <dbReference type="Pfam" id="PF07962"/>
    </source>
</evidence>
<evidence type="ECO:0000256" key="6">
    <source>
        <dbReference type="RuleBase" id="RU366049"/>
    </source>
</evidence>